<keyword evidence="3" id="KW-1185">Reference proteome</keyword>
<name>A0ABP6UBL6_9ACTN</name>
<dbReference type="EMBL" id="BAAAXF010000075">
    <property type="protein sequence ID" value="GAA3503591.1"/>
    <property type="molecule type" value="Genomic_DNA"/>
</dbReference>
<sequence length="161" mass="17544">MHRHTARRTLLVPFPALLLALLAAPPGTARSGAPPVKKLPYAGCLFAYFTGEGTADGEQIRYALSRGNDPLHWRGLNAGEPVLTSTIGERGLVRAAPDDAGNTWAPEAHWDDELDAYVVFWASGLHADDDPDHRLPASPRHGTVIPVTRAEHDRLLAAYRR</sequence>
<evidence type="ECO:0000313" key="3">
    <source>
        <dbReference type="Proteomes" id="UP001501455"/>
    </source>
</evidence>
<accession>A0ABP6UBL6</accession>
<keyword evidence="1" id="KW-0732">Signal</keyword>
<feature type="chain" id="PRO_5045235050" evidence="1">
    <location>
        <begin position="30"/>
        <end position="161"/>
    </location>
</feature>
<dbReference type="SUPFAM" id="SSF75005">
    <property type="entry name" value="Arabinanase/levansucrase/invertase"/>
    <property type="match status" value="1"/>
</dbReference>
<evidence type="ECO:0000256" key="1">
    <source>
        <dbReference type="SAM" id="SignalP"/>
    </source>
</evidence>
<organism evidence="2 3">
    <name type="scientific">Streptomyces prasinosporus</name>
    <dbReference type="NCBI Taxonomy" id="68256"/>
    <lineage>
        <taxon>Bacteria</taxon>
        <taxon>Bacillati</taxon>
        <taxon>Actinomycetota</taxon>
        <taxon>Actinomycetes</taxon>
        <taxon>Kitasatosporales</taxon>
        <taxon>Streptomycetaceae</taxon>
        <taxon>Streptomyces</taxon>
        <taxon>Streptomyces albogriseolus group</taxon>
    </lineage>
</organism>
<evidence type="ECO:0000313" key="2">
    <source>
        <dbReference type="EMBL" id="GAA3503591.1"/>
    </source>
</evidence>
<feature type="signal peptide" evidence="1">
    <location>
        <begin position="1"/>
        <end position="29"/>
    </location>
</feature>
<proteinExistence type="predicted"/>
<reference evidence="3" key="1">
    <citation type="journal article" date="2019" name="Int. J. Syst. Evol. Microbiol.">
        <title>The Global Catalogue of Microorganisms (GCM) 10K type strain sequencing project: providing services to taxonomists for standard genome sequencing and annotation.</title>
        <authorList>
            <consortium name="The Broad Institute Genomics Platform"/>
            <consortium name="The Broad Institute Genome Sequencing Center for Infectious Disease"/>
            <person name="Wu L."/>
            <person name="Ma J."/>
        </authorList>
    </citation>
    <scope>NUCLEOTIDE SEQUENCE [LARGE SCALE GENOMIC DNA]</scope>
    <source>
        <strain evidence="3">JCM 4816</strain>
    </source>
</reference>
<gene>
    <name evidence="2" type="ORF">GCM10019016_107010</name>
</gene>
<dbReference type="InterPro" id="IPR023296">
    <property type="entry name" value="Glyco_hydro_beta-prop_sf"/>
</dbReference>
<dbReference type="Proteomes" id="UP001501455">
    <property type="component" value="Unassembled WGS sequence"/>
</dbReference>
<comment type="caution">
    <text evidence="2">The sequence shown here is derived from an EMBL/GenBank/DDBJ whole genome shotgun (WGS) entry which is preliminary data.</text>
</comment>
<protein>
    <submittedName>
        <fullName evidence="2">Uncharacterized protein</fullName>
    </submittedName>
</protein>